<keyword evidence="7" id="KW-0503">Monooxygenase</keyword>
<evidence type="ECO:0000256" key="2">
    <source>
        <dbReference type="ARBA" id="ARBA00004749"/>
    </source>
</evidence>
<comment type="caution">
    <text evidence="9">The sequence shown here is derived from an EMBL/GenBank/DDBJ whole genome shotgun (WGS) entry which is preliminary data.</text>
</comment>
<dbReference type="PANTHER" id="PTHR43876:SF10">
    <property type="entry name" value="3-DEMETHOXYUBIQUINOL 3-HYDROXYLASE"/>
    <property type="match status" value="1"/>
</dbReference>
<proteinExistence type="inferred from homology"/>
<evidence type="ECO:0000256" key="5">
    <source>
        <dbReference type="ARBA" id="ARBA00022827"/>
    </source>
</evidence>
<evidence type="ECO:0000256" key="4">
    <source>
        <dbReference type="ARBA" id="ARBA00022630"/>
    </source>
</evidence>
<dbReference type="PROSITE" id="PS01304">
    <property type="entry name" value="UBIH"/>
    <property type="match status" value="1"/>
</dbReference>
<evidence type="ECO:0000256" key="3">
    <source>
        <dbReference type="ARBA" id="ARBA00005349"/>
    </source>
</evidence>
<organism evidence="9 10">
    <name type="scientific">Catenovulum maritimum</name>
    <dbReference type="NCBI Taxonomy" id="1513271"/>
    <lineage>
        <taxon>Bacteria</taxon>
        <taxon>Pseudomonadati</taxon>
        <taxon>Pseudomonadota</taxon>
        <taxon>Gammaproteobacteria</taxon>
        <taxon>Alteromonadales</taxon>
        <taxon>Alteromonadaceae</taxon>
        <taxon>Catenovulum</taxon>
    </lineage>
</organism>
<dbReference type="PANTHER" id="PTHR43876">
    <property type="entry name" value="UBIQUINONE BIOSYNTHESIS MONOOXYGENASE COQ6, MITOCHONDRIAL"/>
    <property type="match status" value="1"/>
</dbReference>
<comment type="pathway">
    <text evidence="2">Cofactor biosynthesis; ubiquinone biosynthesis.</text>
</comment>
<dbReference type="SUPFAM" id="SSF51905">
    <property type="entry name" value="FAD/NAD(P)-binding domain"/>
    <property type="match status" value="1"/>
</dbReference>
<dbReference type="UniPathway" id="UPA00232"/>
<dbReference type="InterPro" id="IPR010971">
    <property type="entry name" value="UbiH/COQ6"/>
</dbReference>
<evidence type="ECO:0000256" key="7">
    <source>
        <dbReference type="ARBA" id="ARBA00023033"/>
    </source>
</evidence>
<reference evidence="9 10" key="1">
    <citation type="submission" date="2015-04" db="EMBL/GenBank/DDBJ databases">
        <title>Draft Genome Sequence of the Novel Agar-Digesting Marine Bacterium Q1.</title>
        <authorList>
            <person name="Li Y."/>
            <person name="Li D."/>
            <person name="Chen G."/>
            <person name="Du Z."/>
        </authorList>
    </citation>
    <scope>NUCLEOTIDE SEQUENCE [LARGE SCALE GENOMIC DNA]</scope>
    <source>
        <strain evidence="9 10">Q1</strain>
    </source>
</reference>
<keyword evidence="5" id="KW-0274">FAD</keyword>
<dbReference type="InterPro" id="IPR018168">
    <property type="entry name" value="Ubi_Hdrlase_CS"/>
</dbReference>
<dbReference type="PROSITE" id="PS51257">
    <property type="entry name" value="PROKAR_LIPOPROTEIN"/>
    <property type="match status" value="1"/>
</dbReference>
<evidence type="ECO:0000256" key="6">
    <source>
        <dbReference type="ARBA" id="ARBA00023002"/>
    </source>
</evidence>
<dbReference type="InterPro" id="IPR051205">
    <property type="entry name" value="UbiH/COQ6_monooxygenase"/>
</dbReference>
<comment type="cofactor">
    <cofactor evidence="1">
        <name>FAD</name>
        <dbReference type="ChEBI" id="CHEBI:57692"/>
    </cofactor>
</comment>
<evidence type="ECO:0000313" key="9">
    <source>
        <dbReference type="EMBL" id="KMT66143.1"/>
    </source>
</evidence>
<comment type="similarity">
    <text evidence="3">Belongs to the UbiH/COQ6 family.</text>
</comment>
<keyword evidence="4" id="KW-0285">Flavoprotein</keyword>
<dbReference type="Proteomes" id="UP000037600">
    <property type="component" value="Unassembled WGS sequence"/>
</dbReference>
<dbReference type="RefSeq" id="WP_048690411.1">
    <property type="nucleotide sequence ID" value="NZ_KQ130484.1"/>
</dbReference>
<evidence type="ECO:0000313" key="10">
    <source>
        <dbReference type="Proteomes" id="UP000037600"/>
    </source>
</evidence>
<feature type="domain" description="FAD-binding" evidence="8">
    <location>
        <begin position="149"/>
        <end position="307"/>
    </location>
</feature>
<dbReference type="PRINTS" id="PR00420">
    <property type="entry name" value="RNGMNOXGNASE"/>
</dbReference>
<dbReference type="EMBL" id="LAZL01000006">
    <property type="protein sequence ID" value="KMT66143.1"/>
    <property type="molecule type" value="Genomic_DNA"/>
</dbReference>
<dbReference type="GO" id="GO:0008682">
    <property type="term" value="F:3-demethoxyubiquinol 3-hydroxylase activity"/>
    <property type="evidence" value="ECO:0007669"/>
    <property type="project" value="TreeGrafter"/>
</dbReference>
<dbReference type="Gene3D" id="3.50.50.60">
    <property type="entry name" value="FAD/NAD(P)-binding domain"/>
    <property type="match status" value="2"/>
</dbReference>
<evidence type="ECO:0000256" key="1">
    <source>
        <dbReference type="ARBA" id="ARBA00001974"/>
    </source>
</evidence>
<evidence type="ECO:0000259" key="8">
    <source>
        <dbReference type="Pfam" id="PF01494"/>
    </source>
</evidence>
<dbReference type="AlphaFoldDB" id="A0A0J8GZI6"/>
<dbReference type="InterPro" id="IPR002938">
    <property type="entry name" value="FAD-bd"/>
</dbReference>
<dbReference type="GO" id="GO:0071949">
    <property type="term" value="F:FAD binding"/>
    <property type="evidence" value="ECO:0007669"/>
    <property type="project" value="InterPro"/>
</dbReference>
<dbReference type="Pfam" id="PF01494">
    <property type="entry name" value="FAD_binding_3"/>
    <property type="match status" value="1"/>
</dbReference>
<gene>
    <name evidence="9" type="ORF">XM47_05050</name>
</gene>
<dbReference type="STRING" id="1513271.XM47_05050"/>
<sequence length="390" mass="43954">MSNKIYDFVIIGAGMVGACAAAALSDPELNGLLIDKSQPDFSSLDKDEPELRVSSISKGSIKWLTEQNIWQALSTDRINYYDKLSVDEKSASQCVFDADVIKSDYLGCFVENSQLQQAALTQNTLPFIIADICSIEFNQNLWEIRFANDSQVKTKLIIATDGANSKTRTLLKFAKHGWQYPQSCYSATVKMSDQESNFNHTWQSFSNNQAIAYLPLQNQYASLILYKEKRQLETLNQLTLLQQESELKTLFSHRIADFKLIKSGHFPLTKMSIMQPVDRGVILLGDAAHTIHPLAGQGVNLGIRDLAACVDLIKSHKENLSQLQTNTNWMSYCRKRNLDVQSMSAMMDLTYFSFNTNQPAIKWLRNKTLDLVNHTKLIKKLILSAASGEF</sequence>
<accession>A0A0J8GZI6</accession>
<dbReference type="NCBIfam" id="TIGR01988">
    <property type="entry name" value="Ubi-OHases"/>
    <property type="match status" value="1"/>
</dbReference>
<dbReference type="InterPro" id="IPR036188">
    <property type="entry name" value="FAD/NAD-bd_sf"/>
</dbReference>
<dbReference type="OrthoDB" id="9769565at2"/>
<name>A0A0J8GZI6_9ALTE</name>
<dbReference type="GO" id="GO:0006744">
    <property type="term" value="P:ubiquinone biosynthetic process"/>
    <property type="evidence" value="ECO:0007669"/>
    <property type="project" value="UniProtKB-UniPathway"/>
</dbReference>
<keyword evidence="10" id="KW-1185">Reference proteome</keyword>
<keyword evidence="6" id="KW-0560">Oxidoreductase</keyword>
<protein>
    <recommendedName>
        <fullName evidence="8">FAD-binding domain-containing protein</fullName>
    </recommendedName>
</protein>